<name>A0A2P7YMZ5_9PEZI</name>
<accession>A0A2P7YMZ5</accession>
<gene>
    <name evidence="2" type="ORF">B9Z65_2078</name>
</gene>
<feature type="transmembrane region" description="Helical" evidence="1">
    <location>
        <begin position="121"/>
        <end position="142"/>
    </location>
</feature>
<dbReference type="Proteomes" id="UP000243723">
    <property type="component" value="Unassembled WGS sequence"/>
</dbReference>
<keyword evidence="1" id="KW-0812">Transmembrane</keyword>
<feature type="transmembrane region" description="Helical" evidence="1">
    <location>
        <begin position="88"/>
        <end position="115"/>
    </location>
</feature>
<evidence type="ECO:0000256" key="1">
    <source>
        <dbReference type="SAM" id="Phobius"/>
    </source>
</evidence>
<proteinExistence type="predicted"/>
<reference evidence="2 3" key="1">
    <citation type="submission" date="2017-05" db="EMBL/GenBank/DDBJ databases">
        <title>Draft genome sequence of Elsinoe australis.</title>
        <authorList>
            <person name="Cheng Q."/>
        </authorList>
    </citation>
    <scope>NUCLEOTIDE SEQUENCE [LARGE SCALE GENOMIC DNA]</scope>
    <source>
        <strain evidence="2 3">NL1</strain>
    </source>
</reference>
<feature type="transmembrane region" description="Helical" evidence="1">
    <location>
        <begin position="21"/>
        <end position="42"/>
    </location>
</feature>
<evidence type="ECO:0000313" key="3">
    <source>
        <dbReference type="Proteomes" id="UP000243723"/>
    </source>
</evidence>
<keyword evidence="1" id="KW-0472">Membrane</keyword>
<feature type="transmembrane region" description="Helical" evidence="1">
    <location>
        <begin position="54"/>
        <end position="76"/>
    </location>
</feature>
<keyword evidence="3" id="KW-1185">Reference proteome</keyword>
<comment type="caution">
    <text evidence="2">The sequence shown here is derived from an EMBL/GenBank/DDBJ whole genome shotgun (WGS) entry which is preliminary data.</text>
</comment>
<dbReference type="OrthoDB" id="5296560at2759"/>
<protein>
    <submittedName>
        <fullName evidence="2">Chromatin modification-related protein eaf1</fullName>
    </submittedName>
</protein>
<dbReference type="AlphaFoldDB" id="A0A2P7YMZ5"/>
<sequence length="163" mass="18342">MALRDWESPSTRHHWSGIASPAKWLFTFLALSIVTLVVTIPVNATVANEPDNDYAYGFGWALMMPMPVIALLWTLVDVFICRSSTLHPIYALLASILLAIGYFCVGLLTILFFSWSSEGAWVPGLFFLIDMIVYLAFMYFAARAVHMYRIRGGDRVRRLGSQA</sequence>
<organism evidence="2 3">
    <name type="scientific">Elsinoe australis</name>
    <dbReference type="NCBI Taxonomy" id="40998"/>
    <lineage>
        <taxon>Eukaryota</taxon>
        <taxon>Fungi</taxon>
        <taxon>Dikarya</taxon>
        <taxon>Ascomycota</taxon>
        <taxon>Pezizomycotina</taxon>
        <taxon>Dothideomycetes</taxon>
        <taxon>Dothideomycetidae</taxon>
        <taxon>Myriangiales</taxon>
        <taxon>Elsinoaceae</taxon>
        <taxon>Elsinoe</taxon>
    </lineage>
</organism>
<keyword evidence="1" id="KW-1133">Transmembrane helix</keyword>
<dbReference type="EMBL" id="NHZQ01000412">
    <property type="protein sequence ID" value="PSK37336.1"/>
    <property type="molecule type" value="Genomic_DNA"/>
</dbReference>
<evidence type="ECO:0000313" key="2">
    <source>
        <dbReference type="EMBL" id="PSK37336.1"/>
    </source>
</evidence>